<evidence type="ECO:0000256" key="4">
    <source>
        <dbReference type="ARBA" id="ARBA00006373"/>
    </source>
</evidence>
<dbReference type="PANTHER" id="PTHR12916">
    <property type="entry name" value="CYTOCHROME C OXIDASE POLYPEPTIDE VIC-2"/>
    <property type="match status" value="1"/>
</dbReference>
<keyword evidence="19" id="KW-0325">Glycoprotein</keyword>
<dbReference type="Pfam" id="PF12661">
    <property type="entry name" value="hEGF"/>
    <property type="match status" value="3"/>
</dbReference>
<dbReference type="PROSITE" id="PS00022">
    <property type="entry name" value="EGF_1"/>
    <property type="match status" value="5"/>
</dbReference>
<dbReference type="InterPro" id="IPR000421">
    <property type="entry name" value="FA58C"/>
</dbReference>
<evidence type="ECO:0000256" key="8">
    <source>
        <dbReference type="ARBA" id="ARBA00022525"/>
    </source>
</evidence>
<feature type="disulfide bond" evidence="20">
    <location>
        <begin position="248"/>
        <end position="257"/>
    </location>
</feature>
<feature type="domain" description="EGF-like" evidence="23">
    <location>
        <begin position="184"/>
        <end position="220"/>
    </location>
</feature>
<dbReference type="PANTHER" id="PTHR12916:SF4">
    <property type="entry name" value="UNINFLATABLE, ISOFORM C"/>
    <property type="match status" value="1"/>
</dbReference>
<evidence type="ECO:0000256" key="15">
    <source>
        <dbReference type="ARBA" id="ARBA00022837"/>
    </source>
</evidence>
<dbReference type="Gene3D" id="2.60.120.260">
    <property type="entry name" value="Galactose-binding domain-like"/>
    <property type="match status" value="1"/>
</dbReference>
<evidence type="ECO:0000256" key="21">
    <source>
        <dbReference type="SAM" id="SignalP"/>
    </source>
</evidence>
<keyword evidence="6" id="KW-1003">Cell membrane</keyword>
<keyword evidence="8" id="KW-0964">Secreted</keyword>
<evidence type="ECO:0000256" key="17">
    <source>
        <dbReference type="ARBA" id="ARBA00023136"/>
    </source>
</evidence>
<feature type="signal peptide" evidence="21">
    <location>
        <begin position="1"/>
        <end position="21"/>
    </location>
</feature>
<dbReference type="GO" id="GO:0060255">
    <property type="term" value="P:regulation of macromolecule metabolic process"/>
    <property type="evidence" value="ECO:0007669"/>
    <property type="project" value="UniProtKB-ARBA"/>
</dbReference>
<keyword evidence="11" id="KW-0812">Transmembrane</keyword>
<evidence type="ECO:0000256" key="14">
    <source>
        <dbReference type="ARBA" id="ARBA00022782"/>
    </source>
</evidence>
<evidence type="ECO:0000259" key="22">
    <source>
        <dbReference type="PROSITE" id="PS50022"/>
    </source>
</evidence>
<proteinExistence type="inferred from homology"/>
<feature type="domain" description="EGF-like" evidence="23">
    <location>
        <begin position="335"/>
        <end position="368"/>
    </location>
</feature>
<dbReference type="GO" id="GO:0008593">
    <property type="term" value="P:regulation of Notch signaling pathway"/>
    <property type="evidence" value="ECO:0007669"/>
    <property type="project" value="UniProtKB-ARBA"/>
</dbReference>
<evidence type="ECO:0000313" key="25">
    <source>
        <dbReference type="RefSeq" id="XP_031561362.1"/>
    </source>
</evidence>
<dbReference type="AlphaFoldDB" id="A0A6P8I8F8"/>
<dbReference type="GO" id="GO:0030182">
    <property type="term" value="P:neuron differentiation"/>
    <property type="evidence" value="ECO:0007669"/>
    <property type="project" value="UniProtKB-ARBA"/>
</dbReference>
<evidence type="ECO:0000313" key="24">
    <source>
        <dbReference type="Proteomes" id="UP000515163"/>
    </source>
</evidence>
<evidence type="ECO:0000256" key="5">
    <source>
        <dbReference type="ARBA" id="ARBA00022473"/>
    </source>
</evidence>
<dbReference type="GO" id="GO:0005911">
    <property type="term" value="C:cell-cell junction"/>
    <property type="evidence" value="ECO:0007669"/>
    <property type="project" value="UniProtKB-ARBA"/>
</dbReference>
<evidence type="ECO:0000256" key="20">
    <source>
        <dbReference type="PROSITE-ProRule" id="PRU00076"/>
    </source>
</evidence>
<dbReference type="PRINTS" id="PR00010">
    <property type="entry name" value="EGFBLOOD"/>
</dbReference>
<dbReference type="GO" id="GO:0048638">
    <property type="term" value="P:regulation of developmental growth"/>
    <property type="evidence" value="ECO:0007669"/>
    <property type="project" value="UniProtKB-ARBA"/>
</dbReference>
<feature type="domain" description="EGF-like" evidence="23">
    <location>
        <begin position="296"/>
        <end position="332"/>
    </location>
</feature>
<protein>
    <submittedName>
        <fullName evidence="25">Fibropellin-3-like isoform X1</fullName>
    </submittedName>
</protein>
<dbReference type="GO" id="GO:0005509">
    <property type="term" value="F:calcium ion binding"/>
    <property type="evidence" value="ECO:0007669"/>
    <property type="project" value="InterPro"/>
</dbReference>
<dbReference type="GO" id="GO:0016324">
    <property type="term" value="C:apical plasma membrane"/>
    <property type="evidence" value="ECO:0007669"/>
    <property type="project" value="UniProtKB-SubCell"/>
</dbReference>
<evidence type="ECO:0000256" key="1">
    <source>
        <dbReference type="ARBA" id="ARBA00004247"/>
    </source>
</evidence>
<comment type="similarity">
    <text evidence="4">Belongs to the EGF domain peptide family.</text>
</comment>
<keyword evidence="7" id="KW-0963">Cytoplasm</keyword>
<evidence type="ECO:0000256" key="7">
    <source>
        <dbReference type="ARBA" id="ARBA00022490"/>
    </source>
</evidence>
<dbReference type="GO" id="GO:0005576">
    <property type="term" value="C:extracellular region"/>
    <property type="evidence" value="ECO:0007669"/>
    <property type="project" value="UniProtKB-SubCell"/>
</dbReference>
<dbReference type="OrthoDB" id="283575at2759"/>
<feature type="domain" description="F5/8 type C" evidence="22">
    <location>
        <begin position="24"/>
        <end position="182"/>
    </location>
</feature>
<keyword evidence="16" id="KW-1133">Transmembrane helix</keyword>
<evidence type="ECO:0000256" key="11">
    <source>
        <dbReference type="ARBA" id="ARBA00022692"/>
    </source>
</evidence>
<dbReference type="InterPro" id="IPR001881">
    <property type="entry name" value="EGF-like_Ca-bd_dom"/>
</dbReference>
<gene>
    <name evidence="25" type="primary">LOC116297293</name>
</gene>
<dbReference type="GO" id="GO:0051049">
    <property type="term" value="P:regulation of transport"/>
    <property type="evidence" value="ECO:0007669"/>
    <property type="project" value="UniProtKB-ARBA"/>
</dbReference>
<dbReference type="FunFam" id="2.10.25.10:FF:000004">
    <property type="entry name" value="Neurogenic locus notch 1"/>
    <property type="match status" value="2"/>
</dbReference>
<dbReference type="Pfam" id="PF00754">
    <property type="entry name" value="F5_F8_type_C"/>
    <property type="match status" value="1"/>
</dbReference>
<accession>A0A6P8I8F8</accession>
<feature type="disulfide bond" evidence="20">
    <location>
        <begin position="358"/>
        <end position="367"/>
    </location>
</feature>
<dbReference type="GO" id="GO:0051241">
    <property type="term" value="P:negative regulation of multicellular organismal process"/>
    <property type="evidence" value="ECO:0007669"/>
    <property type="project" value="UniProtKB-ARBA"/>
</dbReference>
<keyword evidence="13" id="KW-0677">Repeat</keyword>
<feature type="disulfide bond" evidence="20">
    <location>
        <begin position="210"/>
        <end position="219"/>
    </location>
</feature>
<dbReference type="GO" id="GO:0007219">
    <property type="term" value="P:Notch signaling pathway"/>
    <property type="evidence" value="ECO:0007669"/>
    <property type="project" value="TreeGrafter"/>
</dbReference>
<feature type="chain" id="PRO_5028200575" evidence="21">
    <location>
        <begin position="22"/>
        <end position="377"/>
    </location>
</feature>
<dbReference type="Pfam" id="PF00008">
    <property type="entry name" value="EGF"/>
    <property type="match status" value="2"/>
</dbReference>
<evidence type="ECO:0000259" key="23">
    <source>
        <dbReference type="PROSITE" id="PS50026"/>
    </source>
</evidence>
<keyword evidence="17" id="KW-0472">Membrane</keyword>
<dbReference type="SMART" id="SM00179">
    <property type="entry name" value="EGF_CA"/>
    <property type="match status" value="5"/>
</dbReference>
<dbReference type="Proteomes" id="UP000515163">
    <property type="component" value="Unplaced"/>
</dbReference>
<dbReference type="CDD" id="cd00057">
    <property type="entry name" value="FA58C"/>
    <property type="match status" value="1"/>
</dbReference>
<sequence length="377" mass="41273">MLARYCLSVFCIVGWFQSGYSSVCSSPLGMQCHTIPCSSITASSVRNFRHKACKVRLSSGLHYYKPTWTCCGWSPSPYDIKPWLQIYLRHPHIITGVVTQGGCAKRALNSVTAGYKMSYSMDGNTWIFYRTVTGAIKNFSGDANPNTVVMNVIRPVITAIYVRIHPVTWTGVQSLRVKLYGCVDVNECQSNPCRNGATCNNLVQNYSCTCIAGFTGKNCEHNIDDCKPDPCINGGTCFDLVNDFKCACRPGWMGKICQTNLGPDCTCVNGATCTDTVDGFRCICRLGFTGKNCELNINECESKPCRNGGTCSDLVNDYKCACRPGYVGKHCEIDLGPDCTCVIGATCTDTVDGFRCICRPGFTGKNCELKMDELING</sequence>
<feature type="domain" description="EGF-like" evidence="23">
    <location>
        <begin position="261"/>
        <end position="294"/>
    </location>
</feature>
<organism evidence="24 25">
    <name type="scientific">Actinia tenebrosa</name>
    <name type="common">Australian red waratah sea anemone</name>
    <dbReference type="NCBI Taxonomy" id="6105"/>
    <lineage>
        <taxon>Eukaryota</taxon>
        <taxon>Metazoa</taxon>
        <taxon>Cnidaria</taxon>
        <taxon>Anthozoa</taxon>
        <taxon>Hexacorallia</taxon>
        <taxon>Actiniaria</taxon>
        <taxon>Actiniidae</taxon>
        <taxon>Actinia</taxon>
    </lineage>
</organism>
<keyword evidence="24" id="KW-1185">Reference proteome</keyword>
<dbReference type="SUPFAM" id="SSF49785">
    <property type="entry name" value="Galactose-binding domain-like"/>
    <property type="match status" value="1"/>
</dbReference>
<keyword evidence="5" id="KW-0217">Developmental protein</keyword>
<dbReference type="PROSITE" id="PS00010">
    <property type="entry name" value="ASX_HYDROXYL"/>
    <property type="match status" value="5"/>
</dbReference>
<dbReference type="FunFam" id="2.10.25.10:FF:000565">
    <property type="entry name" value="Predicted protein"/>
    <property type="match status" value="1"/>
</dbReference>
<dbReference type="GO" id="GO:0005112">
    <property type="term" value="F:Notch binding"/>
    <property type="evidence" value="ECO:0007669"/>
    <property type="project" value="TreeGrafter"/>
</dbReference>
<feature type="domain" description="EGF-like" evidence="23">
    <location>
        <begin position="222"/>
        <end position="258"/>
    </location>
</feature>
<dbReference type="GO" id="GO:0060562">
    <property type="term" value="P:epithelial tube morphogenesis"/>
    <property type="evidence" value="ECO:0007669"/>
    <property type="project" value="UniProtKB-ARBA"/>
</dbReference>
<dbReference type="SUPFAM" id="SSF57196">
    <property type="entry name" value="EGF/Laminin"/>
    <property type="match status" value="5"/>
</dbReference>
<dbReference type="GO" id="GO:0003002">
    <property type="term" value="P:regionalization"/>
    <property type="evidence" value="ECO:0007669"/>
    <property type="project" value="UniProtKB-ARBA"/>
</dbReference>
<dbReference type="InParanoid" id="A0A6P8I8F8"/>
<evidence type="ECO:0000256" key="6">
    <source>
        <dbReference type="ARBA" id="ARBA00022475"/>
    </source>
</evidence>
<evidence type="ECO:0000256" key="16">
    <source>
        <dbReference type="ARBA" id="ARBA00022989"/>
    </source>
</evidence>
<dbReference type="PROSITE" id="PS01186">
    <property type="entry name" value="EGF_2"/>
    <property type="match status" value="5"/>
</dbReference>
<dbReference type="SMART" id="SM00181">
    <property type="entry name" value="EGF"/>
    <property type="match status" value="5"/>
</dbReference>
<comment type="subcellular location">
    <subcellularLocation>
        <location evidence="1">Apical cell membrane</location>
        <topology evidence="1">Single-pass type I membrane protein</topology>
    </subcellularLocation>
    <subcellularLocation>
        <location evidence="2">Cytoplasm</location>
    </subcellularLocation>
    <subcellularLocation>
        <location evidence="3">Secreted</location>
    </subcellularLocation>
</comment>
<evidence type="ECO:0000256" key="9">
    <source>
        <dbReference type="ARBA" id="ARBA00022536"/>
    </source>
</evidence>
<dbReference type="InterPro" id="IPR008979">
    <property type="entry name" value="Galactose-bd-like_sf"/>
</dbReference>
<dbReference type="GO" id="GO:0009792">
    <property type="term" value="P:embryo development ending in birth or egg hatching"/>
    <property type="evidence" value="ECO:0007669"/>
    <property type="project" value="UniProtKB-ARBA"/>
</dbReference>
<dbReference type="GeneID" id="116297293"/>
<keyword evidence="14" id="KW-0221">Differentiation</keyword>
<reference evidence="25" key="1">
    <citation type="submission" date="2025-08" db="UniProtKB">
        <authorList>
            <consortium name="RefSeq"/>
        </authorList>
    </citation>
    <scope>IDENTIFICATION</scope>
    <source>
        <tissue evidence="25">Tentacle</tissue>
    </source>
</reference>
<evidence type="ECO:0000256" key="10">
    <source>
        <dbReference type="ARBA" id="ARBA00022553"/>
    </source>
</evidence>
<evidence type="ECO:0000256" key="2">
    <source>
        <dbReference type="ARBA" id="ARBA00004496"/>
    </source>
</evidence>
<evidence type="ECO:0000256" key="19">
    <source>
        <dbReference type="ARBA" id="ARBA00023180"/>
    </source>
</evidence>
<dbReference type="GO" id="GO:0048871">
    <property type="term" value="P:multicellular organismal-level homeostasis"/>
    <property type="evidence" value="ECO:0007669"/>
    <property type="project" value="UniProtKB-ARBA"/>
</dbReference>
<dbReference type="PROSITE" id="PS01187">
    <property type="entry name" value="EGF_CA"/>
    <property type="match status" value="1"/>
</dbReference>
<keyword evidence="9 20" id="KW-0245">EGF-like domain</keyword>
<dbReference type="RefSeq" id="XP_031561362.1">
    <property type="nucleotide sequence ID" value="XM_031705502.1"/>
</dbReference>
<dbReference type="InterPro" id="IPR018097">
    <property type="entry name" value="EGF_Ca-bd_CS"/>
</dbReference>
<dbReference type="GO" id="GO:0002064">
    <property type="term" value="P:epithelial cell development"/>
    <property type="evidence" value="ECO:0007669"/>
    <property type="project" value="UniProtKB-ARBA"/>
</dbReference>
<dbReference type="GO" id="GO:0048598">
    <property type="term" value="P:embryonic morphogenesis"/>
    <property type="evidence" value="ECO:0007669"/>
    <property type="project" value="UniProtKB-ARBA"/>
</dbReference>
<evidence type="ECO:0000256" key="12">
    <source>
        <dbReference type="ARBA" id="ARBA00022729"/>
    </source>
</evidence>
<feature type="disulfide bond" evidence="20">
    <location>
        <begin position="322"/>
        <end position="331"/>
    </location>
</feature>
<keyword evidence="12 21" id="KW-0732">Signal</keyword>
<feature type="disulfide bond" evidence="20">
    <location>
        <begin position="284"/>
        <end position="293"/>
    </location>
</feature>
<comment type="caution">
    <text evidence="20">Lacks conserved residue(s) required for the propagation of feature annotation.</text>
</comment>
<keyword evidence="18 20" id="KW-1015">Disulfide bond</keyword>
<dbReference type="GO" id="GO:0048592">
    <property type="term" value="P:eye morphogenesis"/>
    <property type="evidence" value="ECO:0007669"/>
    <property type="project" value="UniProtKB-ARBA"/>
</dbReference>
<dbReference type="InterPro" id="IPR013032">
    <property type="entry name" value="EGF-like_CS"/>
</dbReference>
<dbReference type="InterPro" id="IPR000152">
    <property type="entry name" value="EGF-type_Asp/Asn_hydroxyl_site"/>
</dbReference>
<dbReference type="GO" id="GO:0080090">
    <property type="term" value="P:regulation of primary metabolic process"/>
    <property type="evidence" value="ECO:0007669"/>
    <property type="project" value="UniProtKB-ARBA"/>
</dbReference>
<evidence type="ECO:0000256" key="3">
    <source>
        <dbReference type="ARBA" id="ARBA00004613"/>
    </source>
</evidence>
<dbReference type="Gene3D" id="2.10.25.10">
    <property type="entry name" value="Laminin"/>
    <property type="match status" value="5"/>
</dbReference>
<dbReference type="GO" id="GO:0009967">
    <property type="term" value="P:positive regulation of signal transduction"/>
    <property type="evidence" value="ECO:0007669"/>
    <property type="project" value="UniProtKB-ARBA"/>
</dbReference>
<dbReference type="PROSITE" id="PS50026">
    <property type="entry name" value="EGF_3"/>
    <property type="match status" value="5"/>
</dbReference>
<dbReference type="KEGG" id="aten:116297293"/>
<dbReference type="GO" id="GO:0051093">
    <property type="term" value="P:negative regulation of developmental process"/>
    <property type="evidence" value="ECO:0007669"/>
    <property type="project" value="UniProtKB-ARBA"/>
</dbReference>
<dbReference type="InterPro" id="IPR000742">
    <property type="entry name" value="EGF"/>
</dbReference>
<dbReference type="CDD" id="cd00054">
    <property type="entry name" value="EGF_CA"/>
    <property type="match status" value="5"/>
</dbReference>
<dbReference type="PROSITE" id="PS50022">
    <property type="entry name" value="FA58C_3"/>
    <property type="match status" value="1"/>
</dbReference>
<keyword evidence="10" id="KW-0597">Phosphoprotein</keyword>
<name>A0A6P8I8F8_ACTTE</name>
<evidence type="ECO:0000256" key="13">
    <source>
        <dbReference type="ARBA" id="ARBA00022737"/>
    </source>
</evidence>
<dbReference type="FunFam" id="2.10.25.10:FF:000425">
    <property type="entry name" value="Eyes shut homolog"/>
    <property type="match status" value="1"/>
</dbReference>
<keyword evidence="15" id="KW-0106">Calcium</keyword>
<evidence type="ECO:0000256" key="18">
    <source>
        <dbReference type="ARBA" id="ARBA00023157"/>
    </source>
</evidence>
<dbReference type="SMART" id="SM00231">
    <property type="entry name" value="FA58C"/>
    <property type="match status" value="1"/>
</dbReference>
<dbReference type="GO" id="GO:0005737">
    <property type="term" value="C:cytoplasm"/>
    <property type="evidence" value="ECO:0007669"/>
    <property type="project" value="UniProtKB-SubCell"/>
</dbReference>